<dbReference type="SUPFAM" id="SSF52540">
    <property type="entry name" value="P-loop containing nucleoside triphosphate hydrolases"/>
    <property type="match status" value="1"/>
</dbReference>
<evidence type="ECO:0000256" key="1">
    <source>
        <dbReference type="ARBA" id="ARBA00022741"/>
    </source>
</evidence>
<dbReference type="InterPro" id="IPR027417">
    <property type="entry name" value="P-loop_NTPase"/>
</dbReference>
<dbReference type="GO" id="GO:0008094">
    <property type="term" value="F:ATP-dependent activity, acting on DNA"/>
    <property type="evidence" value="ECO:0007669"/>
    <property type="project" value="TreeGrafter"/>
</dbReference>
<keyword evidence="2" id="KW-0378">Hydrolase</keyword>
<dbReference type="InterPro" id="IPR049730">
    <property type="entry name" value="SNF2/RAD54-like_C"/>
</dbReference>
<evidence type="ECO:0000256" key="2">
    <source>
        <dbReference type="ARBA" id="ARBA00022801"/>
    </source>
</evidence>
<dbReference type="PANTHER" id="PTHR45626:SF26">
    <property type="entry name" value="FAMILY HELICASE, PUTATIVE (AFU_ORTHOLOGUE AFUA_2G09120)-RELATED"/>
    <property type="match status" value="1"/>
</dbReference>
<keyword evidence="3" id="KW-0067">ATP-binding</keyword>
<dbReference type="InterPro" id="IPR050628">
    <property type="entry name" value="SNF2_RAD54_helicase_TF"/>
</dbReference>
<evidence type="ECO:0000259" key="4">
    <source>
        <dbReference type="PROSITE" id="PS51194"/>
    </source>
</evidence>
<dbReference type="GO" id="GO:0005524">
    <property type="term" value="F:ATP binding"/>
    <property type="evidence" value="ECO:0007669"/>
    <property type="project" value="UniProtKB-KW"/>
</dbReference>
<comment type="caution">
    <text evidence="5">The sequence shown here is derived from an EMBL/GenBank/DDBJ whole genome shotgun (WGS) entry which is preliminary data.</text>
</comment>
<keyword evidence="6" id="KW-1185">Reference proteome</keyword>
<gene>
    <name evidence="5" type="ORF">G7Y89_g15204</name>
</gene>
<dbReference type="Gene3D" id="3.40.50.300">
    <property type="entry name" value="P-loop containing nucleotide triphosphate hydrolases"/>
    <property type="match status" value="1"/>
</dbReference>
<organism evidence="5 6">
    <name type="scientific">Cudoniella acicularis</name>
    <dbReference type="NCBI Taxonomy" id="354080"/>
    <lineage>
        <taxon>Eukaryota</taxon>
        <taxon>Fungi</taxon>
        <taxon>Dikarya</taxon>
        <taxon>Ascomycota</taxon>
        <taxon>Pezizomycotina</taxon>
        <taxon>Leotiomycetes</taxon>
        <taxon>Helotiales</taxon>
        <taxon>Tricladiaceae</taxon>
        <taxon>Cudoniella</taxon>
    </lineage>
</organism>
<dbReference type="GO" id="GO:0005634">
    <property type="term" value="C:nucleus"/>
    <property type="evidence" value="ECO:0007669"/>
    <property type="project" value="TreeGrafter"/>
</dbReference>
<reference evidence="5 6" key="1">
    <citation type="submission" date="2020-03" db="EMBL/GenBank/DDBJ databases">
        <title>Draft Genome Sequence of Cudoniella acicularis.</title>
        <authorList>
            <person name="Buettner E."/>
            <person name="Kellner H."/>
        </authorList>
    </citation>
    <scope>NUCLEOTIDE SEQUENCE [LARGE SCALE GENOMIC DNA]</scope>
    <source>
        <strain evidence="5 6">DSM 108380</strain>
    </source>
</reference>
<proteinExistence type="predicted"/>
<evidence type="ECO:0000313" key="6">
    <source>
        <dbReference type="Proteomes" id="UP000566819"/>
    </source>
</evidence>
<dbReference type="Proteomes" id="UP000566819">
    <property type="component" value="Unassembled WGS sequence"/>
</dbReference>
<dbReference type="CDD" id="cd18793">
    <property type="entry name" value="SF2_C_SNF"/>
    <property type="match status" value="1"/>
</dbReference>
<dbReference type="GO" id="GO:0016787">
    <property type="term" value="F:hydrolase activity"/>
    <property type="evidence" value="ECO:0007669"/>
    <property type="project" value="UniProtKB-KW"/>
</dbReference>
<feature type="domain" description="Helicase C-terminal" evidence="4">
    <location>
        <begin position="439"/>
        <end position="617"/>
    </location>
</feature>
<keyword evidence="1" id="KW-0547">Nucleotide-binding</keyword>
<evidence type="ECO:0000313" key="5">
    <source>
        <dbReference type="EMBL" id="KAF4616202.1"/>
    </source>
</evidence>
<dbReference type="InterPro" id="IPR001650">
    <property type="entry name" value="Helicase_C-like"/>
</dbReference>
<dbReference type="GO" id="GO:0006281">
    <property type="term" value="P:DNA repair"/>
    <property type="evidence" value="ECO:0007669"/>
    <property type="project" value="TreeGrafter"/>
</dbReference>
<accession>A0A8H4QRT7</accession>
<dbReference type="OrthoDB" id="423221at2759"/>
<protein>
    <recommendedName>
        <fullName evidence="4">Helicase C-terminal domain-containing protein</fullName>
    </recommendedName>
</protein>
<evidence type="ECO:0000256" key="3">
    <source>
        <dbReference type="ARBA" id="ARBA00022840"/>
    </source>
</evidence>
<dbReference type="PANTHER" id="PTHR45626">
    <property type="entry name" value="TRANSCRIPTION TERMINATION FACTOR 2-RELATED"/>
    <property type="match status" value="1"/>
</dbReference>
<dbReference type="AlphaFoldDB" id="A0A8H4QRT7"/>
<dbReference type="EMBL" id="JAAMPI010002258">
    <property type="protein sequence ID" value="KAF4616202.1"/>
    <property type="molecule type" value="Genomic_DNA"/>
</dbReference>
<name>A0A8H4QRT7_9HELO</name>
<dbReference type="PROSITE" id="PS51194">
    <property type="entry name" value="HELICASE_CTER"/>
    <property type="match status" value="1"/>
</dbReference>
<sequence>MFTFYRLVVDEYTYLTKVMEDIVALLRALNRWILSGTPTLMSFTALKRMGLLIGVNLGIDDYASMHKDDLFKAMSEMTTVETFLSYLENHSFAWLLRRHDVCQKFLDQFARRDEMDVSGILLQEYYRLVQHSLFEFAMYQEFQQRLALMNFDSSLRPRLANNDSHKLYKLAVDKCKDLREGLLLLATHARPFEHEGEEKDVITACARIYEIRKWEAGQMRDKISKKLRKAVWLERNQEEGVVCTKFKDFQDMVDINYYGDKECMDTLNELIKEAKKGYKYEDWKEFFRDDDGEVLVKGLTAEEMDDMPMRPSGQVEFGNNKHLSQSELALRLTSIELNRLCELYVDHIRSFRFLGAIQNVRTMANTCSSCQTKNLDKNKFTLLTRCGHVVCNTPCSVDQEGNCPVCYSLNQQYQKLAGSHLYSKTDRSAITKYGQKICDLVTLIKSFPEDDKVVLFVQFPNILEKVLGALEESGIDFMDLTSTGDPSRKLMCFQKNEGVKKGTPGAKVLVLNIGDATASGSNLTIANRVIFVSPYYLRGYGSQTQWEATMKQAIGRVRRWGQKKTVHCYYFVTTETIDVDITEKRTKKRLVSKTIEGKTGFWGVLQDRVVDEDQDEDNLPKTPFSSSISHIVFKKHDEED</sequence>